<evidence type="ECO:0000313" key="1">
    <source>
        <dbReference type="EMBL" id="KKL07129.1"/>
    </source>
</evidence>
<dbReference type="AlphaFoldDB" id="A0A0F9AC38"/>
<comment type="caution">
    <text evidence="1">The sequence shown here is derived from an EMBL/GenBank/DDBJ whole genome shotgun (WGS) entry which is preliminary data.</text>
</comment>
<feature type="non-terminal residue" evidence="1">
    <location>
        <position position="1"/>
    </location>
</feature>
<dbReference type="EMBL" id="LAZR01043417">
    <property type="protein sequence ID" value="KKL07129.1"/>
    <property type="molecule type" value="Genomic_DNA"/>
</dbReference>
<organism evidence="1">
    <name type="scientific">marine sediment metagenome</name>
    <dbReference type="NCBI Taxonomy" id="412755"/>
    <lineage>
        <taxon>unclassified sequences</taxon>
        <taxon>metagenomes</taxon>
        <taxon>ecological metagenomes</taxon>
    </lineage>
</organism>
<name>A0A0F9AC38_9ZZZZ</name>
<sequence>VWWDGNEATGVMIVCREHFKFISKMEEEDV</sequence>
<gene>
    <name evidence="1" type="ORF">LCGC14_2589070</name>
</gene>
<accession>A0A0F9AC38</accession>
<protein>
    <submittedName>
        <fullName evidence="1">Uncharacterized protein</fullName>
    </submittedName>
</protein>
<proteinExistence type="predicted"/>
<reference evidence="1" key="1">
    <citation type="journal article" date="2015" name="Nature">
        <title>Complex archaea that bridge the gap between prokaryotes and eukaryotes.</title>
        <authorList>
            <person name="Spang A."/>
            <person name="Saw J.H."/>
            <person name="Jorgensen S.L."/>
            <person name="Zaremba-Niedzwiedzka K."/>
            <person name="Martijn J."/>
            <person name="Lind A.E."/>
            <person name="van Eijk R."/>
            <person name="Schleper C."/>
            <person name="Guy L."/>
            <person name="Ettema T.J."/>
        </authorList>
    </citation>
    <scope>NUCLEOTIDE SEQUENCE</scope>
</reference>